<feature type="transmembrane region" description="Helical" evidence="1">
    <location>
        <begin position="171"/>
        <end position="196"/>
    </location>
</feature>
<keyword evidence="1" id="KW-0812">Transmembrane</keyword>
<feature type="transmembrane region" description="Helical" evidence="1">
    <location>
        <begin position="340"/>
        <end position="358"/>
    </location>
</feature>
<feature type="transmembrane region" description="Helical" evidence="1">
    <location>
        <begin position="56"/>
        <end position="78"/>
    </location>
</feature>
<feature type="transmembrane region" description="Helical" evidence="1">
    <location>
        <begin position="232"/>
        <end position="250"/>
    </location>
</feature>
<dbReference type="Proteomes" id="UP001567731">
    <property type="component" value="Unassembled WGS sequence"/>
</dbReference>
<feature type="transmembrane region" description="Helical" evidence="1">
    <location>
        <begin position="364"/>
        <end position="383"/>
    </location>
</feature>
<dbReference type="RefSeq" id="WP_274533063.1">
    <property type="nucleotide sequence ID" value="NZ_CBCYLN010000001.1"/>
</dbReference>
<reference evidence="2 3" key="1">
    <citation type="submission" date="2023-06" db="EMBL/GenBank/DDBJ databases">
        <title>Genome characterization of Enterobacterales and Pseudomonas spp isolates with different phenotypes to cefepime-taniborbactam.</title>
        <authorList>
            <person name="Hernandez-Garcia M."/>
            <person name="Garcia-Castillo M."/>
            <person name="Ruiz-Garbajosa P."/>
            <person name="Canton R."/>
        </authorList>
    </citation>
    <scope>NUCLEOTIDE SEQUENCE [LARGE SCALE GENOMIC DNA]</scope>
    <source>
        <strain evidence="2 3">A003</strain>
    </source>
</reference>
<feature type="transmembrane region" description="Helical" evidence="1">
    <location>
        <begin position="314"/>
        <end position="333"/>
    </location>
</feature>
<feature type="transmembrane region" description="Helical" evidence="1">
    <location>
        <begin position="26"/>
        <end position="44"/>
    </location>
</feature>
<sequence length="389" mass="44133">MLLAIISSLGIFVALYFIKTNLTSPLSLHCFAWFLVSIVGLFAYDDFNEFSEISFYAFIIWYSILYFILMIGELVVLTTDSRSLFINKRYVCSRYWIVVLPLSLYSVWEIYNVGKGGPASFFLNLRLANIIDDYDGVKFTLLTAVYPVMVAIFAIVCLADTTKKNKYSILLWILLFCIGTMGKFAIVTPILIYLIIREMTVGLNKRKLFLLAPIITVTILLLHFIRMSSEDNATVSSVLGVYIYSPLLALSKLSELDSSGDSGIYTFRFIFAILYKLGLSSTEPVKTIMEYVNVPVPTNVFTVMQPFFQDYSLYGVAFGAMFYEVIYASVYICARQDSPVAMLIYAVLAVGLFTSFFAETLITNFSGNMKLIICIYILWRFTVKCKINE</sequence>
<keyword evidence="3" id="KW-1185">Reference proteome</keyword>
<comment type="caution">
    <text evidence="2">The sequence shown here is derived from an EMBL/GenBank/DDBJ whole genome shotgun (WGS) entry which is preliminary data.</text>
</comment>
<feature type="transmembrane region" description="Helical" evidence="1">
    <location>
        <begin position="90"/>
        <end position="108"/>
    </location>
</feature>
<keyword evidence="1" id="KW-0472">Membrane</keyword>
<gene>
    <name evidence="2" type="ORF">QVM81_14810</name>
</gene>
<feature type="transmembrane region" description="Helical" evidence="1">
    <location>
        <begin position="139"/>
        <end position="159"/>
    </location>
</feature>
<dbReference type="EMBL" id="JAUEHC010000022">
    <property type="protein sequence ID" value="MEZ4052848.1"/>
    <property type="molecule type" value="Genomic_DNA"/>
</dbReference>
<organism evidence="2 3">
    <name type="scientific">Enterobacter rongchengensis</name>
    <dbReference type="NCBI Taxonomy" id="3030999"/>
    <lineage>
        <taxon>Bacteria</taxon>
        <taxon>Pseudomonadati</taxon>
        <taxon>Pseudomonadota</taxon>
        <taxon>Gammaproteobacteria</taxon>
        <taxon>Enterobacterales</taxon>
        <taxon>Enterobacteriaceae</taxon>
        <taxon>Enterobacter</taxon>
    </lineage>
</organism>
<name>A0ABV4JJ56_9ENTR</name>
<evidence type="ECO:0000256" key="1">
    <source>
        <dbReference type="SAM" id="Phobius"/>
    </source>
</evidence>
<accession>A0ABV4JJ56</accession>
<protein>
    <submittedName>
        <fullName evidence="2">O-antigen polymerase</fullName>
    </submittedName>
</protein>
<feature type="transmembrane region" description="Helical" evidence="1">
    <location>
        <begin position="208"/>
        <end position="225"/>
    </location>
</feature>
<keyword evidence="1" id="KW-1133">Transmembrane helix</keyword>
<evidence type="ECO:0000313" key="2">
    <source>
        <dbReference type="EMBL" id="MEZ4052848.1"/>
    </source>
</evidence>
<evidence type="ECO:0000313" key="3">
    <source>
        <dbReference type="Proteomes" id="UP001567731"/>
    </source>
</evidence>
<dbReference type="NCBIfam" id="TIGR04370">
    <property type="entry name" value="glyco_rpt_poly"/>
    <property type="match status" value="1"/>
</dbReference>
<proteinExistence type="predicted"/>